<dbReference type="PANTHER" id="PTHR12151:SF25">
    <property type="entry name" value="LINALOOL DEHYDRATASE_ISOMERASE DOMAIN-CONTAINING PROTEIN"/>
    <property type="match status" value="1"/>
</dbReference>
<dbReference type="Proteomes" id="UP000076400">
    <property type="component" value="Unassembled WGS sequence"/>
</dbReference>
<dbReference type="InterPro" id="IPR013766">
    <property type="entry name" value="Thioredoxin_domain"/>
</dbReference>
<evidence type="ECO:0000259" key="5">
    <source>
        <dbReference type="PROSITE" id="PS51352"/>
    </source>
</evidence>
<feature type="binding site" evidence="3">
    <location>
        <position position="168"/>
    </location>
    <ligand>
        <name>Cu cation</name>
        <dbReference type="ChEBI" id="CHEBI:23378"/>
    </ligand>
</feature>
<dbReference type="Pfam" id="PF02630">
    <property type="entry name" value="SCO1-SenC"/>
    <property type="match status" value="1"/>
</dbReference>
<dbReference type="AlphaFoldDB" id="A0A154WFZ9"/>
<dbReference type="EMBL" id="LPXN01000027">
    <property type="protein sequence ID" value="KZD12395.1"/>
    <property type="molecule type" value="Genomic_DNA"/>
</dbReference>
<feature type="domain" description="Thioredoxin" evidence="5">
    <location>
        <begin position="43"/>
        <end position="202"/>
    </location>
</feature>
<reference evidence="6 7" key="1">
    <citation type="submission" date="2015-12" db="EMBL/GenBank/DDBJ databases">
        <title>Genome sequence of Oceanibaculum pacificum MCCC 1A02656.</title>
        <authorList>
            <person name="Lu L."/>
            <person name="Lai Q."/>
            <person name="Shao Z."/>
            <person name="Qian P."/>
        </authorList>
    </citation>
    <scope>NUCLEOTIDE SEQUENCE [LARGE SCALE GENOMIC DNA]</scope>
    <source>
        <strain evidence="6 7">MCCC 1A02656</strain>
    </source>
</reference>
<accession>A0A154WFZ9</accession>
<proteinExistence type="inferred from homology"/>
<name>A0A154WFZ9_9PROT</name>
<dbReference type="GO" id="GO:0046872">
    <property type="term" value="F:metal ion binding"/>
    <property type="evidence" value="ECO:0007669"/>
    <property type="project" value="UniProtKB-KW"/>
</dbReference>
<feature type="binding site" evidence="3">
    <location>
        <position position="81"/>
    </location>
    <ligand>
        <name>Cu cation</name>
        <dbReference type="ChEBI" id="CHEBI:23378"/>
    </ligand>
</feature>
<evidence type="ECO:0000256" key="2">
    <source>
        <dbReference type="ARBA" id="ARBA00023008"/>
    </source>
</evidence>
<keyword evidence="7" id="KW-1185">Reference proteome</keyword>
<dbReference type="CDD" id="cd02968">
    <property type="entry name" value="SCO"/>
    <property type="match status" value="1"/>
</dbReference>
<dbReference type="InterPro" id="IPR036249">
    <property type="entry name" value="Thioredoxin-like_sf"/>
</dbReference>
<dbReference type="InterPro" id="IPR003782">
    <property type="entry name" value="SCO1/SenC"/>
</dbReference>
<dbReference type="SUPFAM" id="SSF52833">
    <property type="entry name" value="Thioredoxin-like"/>
    <property type="match status" value="1"/>
</dbReference>
<evidence type="ECO:0000313" key="7">
    <source>
        <dbReference type="Proteomes" id="UP000076400"/>
    </source>
</evidence>
<dbReference type="OrthoDB" id="9790194at2"/>
<comment type="caution">
    <text evidence="6">The sequence shown here is derived from an EMBL/GenBank/DDBJ whole genome shotgun (WGS) entry which is preliminary data.</text>
</comment>
<evidence type="ECO:0000256" key="1">
    <source>
        <dbReference type="ARBA" id="ARBA00010996"/>
    </source>
</evidence>
<dbReference type="PANTHER" id="PTHR12151">
    <property type="entry name" value="ELECTRON TRANSPORT PROTIN SCO1/SENC FAMILY MEMBER"/>
    <property type="match status" value="1"/>
</dbReference>
<comment type="similarity">
    <text evidence="1">Belongs to the SCO1/2 family.</text>
</comment>
<gene>
    <name evidence="6" type="ORF">AUP43_16490</name>
</gene>
<evidence type="ECO:0000256" key="4">
    <source>
        <dbReference type="PIRSR" id="PIRSR603782-2"/>
    </source>
</evidence>
<organism evidence="6 7">
    <name type="scientific">Oceanibaculum pacificum</name>
    <dbReference type="NCBI Taxonomy" id="580166"/>
    <lineage>
        <taxon>Bacteria</taxon>
        <taxon>Pseudomonadati</taxon>
        <taxon>Pseudomonadota</taxon>
        <taxon>Alphaproteobacteria</taxon>
        <taxon>Rhodospirillales</taxon>
        <taxon>Oceanibaculaceae</taxon>
        <taxon>Oceanibaculum</taxon>
    </lineage>
</organism>
<keyword evidence="3" id="KW-0479">Metal-binding</keyword>
<dbReference type="STRING" id="580166.AUP43_16490"/>
<dbReference type="Gene3D" id="3.40.30.10">
    <property type="entry name" value="Glutaredoxin"/>
    <property type="match status" value="1"/>
</dbReference>
<dbReference type="RefSeq" id="WP_067552402.1">
    <property type="nucleotide sequence ID" value="NZ_LPXN01000027.1"/>
</dbReference>
<feature type="disulfide bond" description="Redox-active" evidence="4">
    <location>
        <begin position="81"/>
        <end position="85"/>
    </location>
</feature>
<protein>
    <submittedName>
        <fullName evidence="6">Electron transport protein SCO1/SenC</fullName>
    </submittedName>
</protein>
<evidence type="ECO:0000313" key="6">
    <source>
        <dbReference type="EMBL" id="KZD12395.1"/>
    </source>
</evidence>
<feature type="binding site" evidence="3">
    <location>
        <position position="85"/>
    </location>
    <ligand>
        <name>Cu cation</name>
        <dbReference type="ChEBI" id="CHEBI:23378"/>
    </ligand>
</feature>
<evidence type="ECO:0000256" key="3">
    <source>
        <dbReference type="PIRSR" id="PIRSR603782-1"/>
    </source>
</evidence>
<dbReference type="PROSITE" id="PS51352">
    <property type="entry name" value="THIOREDOXIN_2"/>
    <property type="match status" value="1"/>
</dbReference>
<keyword evidence="4" id="KW-1015">Disulfide bond</keyword>
<keyword evidence="2 3" id="KW-0186">Copper</keyword>
<sequence>MIRRRFLLGVAGLAGLLAATLFAGWWQVDGPGARTPRLSIAGGPPPLAQAEMTLTDHEGRRTSPASWVGRPTLLFFGFTYCPDVCPTTLSDITGWLEALGGEARDINVAFVTVDPERDTAEAMADYVDMFHPAIVGYTGAPDEIRKTADFFGAFYKKVETESGYMMNHTATVFLFDAAGNFRSTIDYHEAREIAVPKIRKVL</sequence>